<evidence type="ECO:0000256" key="1">
    <source>
        <dbReference type="RuleBase" id="RU000507"/>
    </source>
</evidence>
<dbReference type="EMBL" id="ATMH01000991">
    <property type="protein sequence ID" value="EPY35683.1"/>
    <property type="molecule type" value="Genomic_DNA"/>
</dbReference>
<keyword evidence="3" id="KW-0346">Stress response</keyword>
<name>S9UIS3_9TRYP</name>
<dbReference type="InterPro" id="IPR001763">
    <property type="entry name" value="Rhodanese-like_dom"/>
</dbReference>
<dbReference type="SMART" id="SM00450">
    <property type="entry name" value="RHOD"/>
    <property type="match status" value="1"/>
</dbReference>
<dbReference type="Gene3D" id="3.40.250.10">
    <property type="entry name" value="Rhodanese-like domain"/>
    <property type="match status" value="1"/>
</dbReference>
<accession>S9UIS3</accession>
<dbReference type="InterPro" id="IPR001307">
    <property type="entry name" value="Thiosulphate_STrfase_CS"/>
</dbReference>
<keyword evidence="5" id="KW-1185">Reference proteome</keyword>
<dbReference type="PANTHER" id="PTHR44086:SF10">
    <property type="entry name" value="THIOSULFATE SULFURTRANSFERASE_RHODANESE-LIKE DOMAIN-CONTAINING PROTEIN 3"/>
    <property type="match status" value="1"/>
</dbReference>
<dbReference type="PROSITE" id="PS00683">
    <property type="entry name" value="RHODANESE_2"/>
    <property type="match status" value="1"/>
</dbReference>
<gene>
    <name evidence="4" type="ORF">STCU_00991</name>
    <name evidence="3" type="ORF">STCU_03920</name>
</gene>
<evidence type="ECO:0000259" key="2">
    <source>
        <dbReference type="PROSITE" id="PS50206"/>
    </source>
</evidence>
<dbReference type="GO" id="GO:0005739">
    <property type="term" value="C:mitochondrion"/>
    <property type="evidence" value="ECO:0007669"/>
    <property type="project" value="TreeGrafter"/>
</dbReference>
<dbReference type="OrthoDB" id="566238at2759"/>
<sequence>MQRYTYATMEALVKSKLNGNALDTCILDVRGKDEVSSTGTIPTAVHIPLDQLDAALRKSAEEFSQEYGFTRPSSSQPVVTYCLKGMRAEKAAAILSDHKYENVSIYPGSWTEWSENYVK</sequence>
<dbReference type="GO" id="GO:0004792">
    <property type="term" value="F:thiosulfate-cyanide sulfurtransferase activity"/>
    <property type="evidence" value="ECO:0007669"/>
    <property type="project" value="InterPro"/>
</dbReference>
<dbReference type="PROSITE" id="PS50206">
    <property type="entry name" value="RHODANESE_3"/>
    <property type="match status" value="1"/>
</dbReference>
<comment type="caution">
    <text evidence="3">The sequence shown here is derived from an EMBL/GenBank/DDBJ whole genome shotgun (WGS) entry which is preliminary data.</text>
</comment>
<reference evidence="3 5" key="1">
    <citation type="journal article" date="2013" name="PLoS ONE">
        <title>Predicting the Proteins of Angomonas deanei, Strigomonas culicis and Their Respective Endosymbionts Reveals New Aspects of the Trypanosomatidae Family.</title>
        <authorList>
            <person name="Motta M.C."/>
            <person name="Martins A.C."/>
            <person name="de Souza S.S."/>
            <person name="Catta-Preta C.M."/>
            <person name="Silva R."/>
            <person name="Klein C.C."/>
            <person name="de Almeida L.G."/>
            <person name="de Lima Cunha O."/>
            <person name="Ciapina L.P."/>
            <person name="Brocchi M."/>
            <person name="Colabardini A.C."/>
            <person name="de Araujo Lima B."/>
            <person name="Machado C.R."/>
            <person name="de Almeida Soares C.M."/>
            <person name="Probst C.M."/>
            <person name="de Menezes C.B."/>
            <person name="Thompson C.E."/>
            <person name="Bartholomeu D.C."/>
            <person name="Gradia D.F."/>
            <person name="Pavoni D.P."/>
            <person name="Grisard E.C."/>
            <person name="Fantinatti-Garboggini F."/>
            <person name="Marchini F.K."/>
            <person name="Rodrigues-Luiz G.F."/>
            <person name="Wagner G."/>
            <person name="Goldman G.H."/>
            <person name="Fietto J.L."/>
            <person name="Elias M.C."/>
            <person name="Goldman M.H."/>
            <person name="Sagot M.F."/>
            <person name="Pereira M."/>
            <person name="Stoco P.H."/>
            <person name="de Mendonca-Neto R.P."/>
            <person name="Teixeira S.M."/>
            <person name="Maciel T.E."/>
            <person name="de Oliveira Mendes T.A."/>
            <person name="Urmenyi T.P."/>
            <person name="de Souza W."/>
            <person name="Schenkman S."/>
            <person name="de Vasconcelos A.T."/>
        </authorList>
    </citation>
    <scope>NUCLEOTIDE SEQUENCE [LARGE SCALE GENOMIC DNA]</scope>
</reference>
<dbReference type="AlphaFoldDB" id="S9UIS3"/>
<evidence type="ECO:0000313" key="3">
    <source>
        <dbReference type="EMBL" id="EPY30732.1"/>
    </source>
</evidence>
<dbReference type="PANTHER" id="PTHR44086">
    <property type="entry name" value="THIOSULFATE SULFURTRANSFERASE RDL2, MITOCHONDRIAL-RELATED"/>
    <property type="match status" value="1"/>
</dbReference>
<reference evidence="3" key="2">
    <citation type="submission" date="2013-03" db="EMBL/GenBank/DDBJ databases">
        <authorList>
            <person name="Motta M.C.M."/>
            <person name="Martins A.C.A."/>
            <person name="Preta C.M.C.C."/>
            <person name="Silva R."/>
            <person name="de Souza S.S."/>
            <person name="Klein C.C."/>
            <person name="de Almeida L.G.P."/>
            <person name="Cunha O.L."/>
            <person name="Colabardini A.C."/>
            <person name="Lima B.A."/>
            <person name="Machado C.R."/>
            <person name="Soares C.M.A."/>
            <person name="de Menezes C.B.A."/>
            <person name="Bartolomeu D.C."/>
            <person name="Grisard E.C."/>
            <person name="Fantinatti-Garboggini F."/>
            <person name="Rodrigues-Luiz G.F."/>
            <person name="Wagner G."/>
            <person name="Goldman G.H."/>
            <person name="Fietto J.L.R."/>
            <person name="Ciapina L.P."/>
            <person name="Brocchi M."/>
            <person name="Elias M.C."/>
            <person name="Goldman M.H.S."/>
            <person name="Sagot M.-F."/>
            <person name="Pereira M."/>
            <person name="Stoco P.H."/>
            <person name="Teixeira S.M.R."/>
            <person name="de Mendonca-Neto R.P."/>
            <person name="Maciel T.E.F."/>
            <person name="Mendes T.A.O."/>
            <person name="Urmenyi T.P."/>
            <person name="Teixeira M.M.G."/>
            <person name="de Camargo E.F.P."/>
            <person name="de Sousa W."/>
            <person name="Schenkman S."/>
            <person name="de Vasconcelos A.T.R."/>
        </authorList>
    </citation>
    <scope>NUCLEOTIDE SEQUENCE</scope>
</reference>
<dbReference type="EMBL" id="ATMH01003920">
    <property type="protein sequence ID" value="EPY30732.1"/>
    <property type="molecule type" value="Genomic_DNA"/>
</dbReference>
<evidence type="ECO:0000313" key="5">
    <source>
        <dbReference type="Proteomes" id="UP000015354"/>
    </source>
</evidence>
<protein>
    <recommendedName>
        <fullName evidence="1">Sulfurtransferase</fullName>
    </recommendedName>
</protein>
<keyword evidence="1" id="KW-0808">Transferase</keyword>
<dbReference type="Proteomes" id="UP000015354">
    <property type="component" value="Unassembled WGS sequence"/>
</dbReference>
<dbReference type="Pfam" id="PF00581">
    <property type="entry name" value="Rhodanese"/>
    <property type="match status" value="1"/>
</dbReference>
<proteinExistence type="predicted"/>
<organism evidence="3 5">
    <name type="scientific">Strigomonas culicis</name>
    <dbReference type="NCBI Taxonomy" id="28005"/>
    <lineage>
        <taxon>Eukaryota</taxon>
        <taxon>Discoba</taxon>
        <taxon>Euglenozoa</taxon>
        <taxon>Kinetoplastea</taxon>
        <taxon>Metakinetoplastina</taxon>
        <taxon>Trypanosomatida</taxon>
        <taxon>Trypanosomatidae</taxon>
        <taxon>Strigomonadinae</taxon>
        <taxon>Strigomonas</taxon>
    </lineage>
</organism>
<evidence type="ECO:0000313" key="4">
    <source>
        <dbReference type="EMBL" id="EPY35683.1"/>
    </source>
</evidence>
<feature type="domain" description="Rhodanese" evidence="2">
    <location>
        <begin position="20"/>
        <end position="115"/>
    </location>
</feature>
<dbReference type="SUPFAM" id="SSF52821">
    <property type="entry name" value="Rhodanese/Cell cycle control phosphatase"/>
    <property type="match status" value="1"/>
</dbReference>
<dbReference type="InterPro" id="IPR036873">
    <property type="entry name" value="Rhodanese-like_dom_sf"/>
</dbReference>